<dbReference type="PANTHER" id="PTHR32432">
    <property type="entry name" value="CELL DIVISION PROTEIN FTSA-RELATED"/>
    <property type="match status" value="1"/>
</dbReference>
<dbReference type="SUPFAM" id="SSF53067">
    <property type="entry name" value="Actin-like ATPase domain"/>
    <property type="match status" value="2"/>
</dbReference>
<dbReference type="Pfam" id="PF02491">
    <property type="entry name" value="SHS2_FTSA"/>
    <property type="match status" value="1"/>
</dbReference>
<evidence type="ECO:0000256" key="5">
    <source>
        <dbReference type="HAMAP-Rule" id="MF_02033"/>
    </source>
</evidence>
<evidence type="ECO:0000313" key="8">
    <source>
        <dbReference type="EMBL" id="PIR71399.1"/>
    </source>
</evidence>
<keyword evidence="3 5" id="KW-0472">Membrane</keyword>
<dbReference type="PANTHER" id="PTHR32432:SF4">
    <property type="entry name" value="CELL DIVISION PROTEIN FTSA"/>
    <property type="match status" value="1"/>
</dbReference>
<organism evidence="8 9">
    <name type="scientific">Candidatus Nealsonbacteria bacterium CG10_big_fil_rev_8_21_14_0_10_37_25</name>
    <dbReference type="NCBI Taxonomy" id="1974711"/>
    <lineage>
        <taxon>Bacteria</taxon>
        <taxon>Candidatus Nealsoniibacteriota</taxon>
    </lineage>
</organism>
<keyword evidence="2 5" id="KW-0132">Cell division</keyword>
<comment type="function">
    <text evidence="5 6">Cell division protein that is involved in the assembly of the Z ring. May serve as a membrane anchor for the Z ring.</text>
</comment>
<name>A0A2H0TIK2_9BACT</name>
<dbReference type="InterPro" id="IPR003494">
    <property type="entry name" value="SHS2_FtsA"/>
</dbReference>
<feature type="domain" description="SHS2" evidence="7">
    <location>
        <begin position="7"/>
        <end position="193"/>
    </location>
</feature>
<evidence type="ECO:0000256" key="6">
    <source>
        <dbReference type="PIRNR" id="PIRNR003101"/>
    </source>
</evidence>
<proteinExistence type="inferred from homology"/>
<gene>
    <name evidence="5 8" type="primary">ftsA</name>
    <name evidence="8" type="ORF">COU43_02940</name>
</gene>
<dbReference type="SMART" id="SM00842">
    <property type="entry name" value="FtsA"/>
    <property type="match status" value="1"/>
</dbReference>
<keyword evidence="4 5" id="KW-0131">Cell cycle</keyword>
<dbReference type="Gene3D" id="3.30.1490.110">
    <property type="match status" value="1"/>
</dbReference>
<comment type="caution">
    <text evidence="8">The sequence shown here is derived from an EMBL/GenBank/DDBJ whole genome shotgun (WGS) entry which is preliminary data.</text>
</comment>
<dbReference type="GO" id="GO:0009898">
    <property type="term" value="C:cytoplasmic side of plasma membrane"/>
    <property type="evidence" value="ECO:0007669"/>
    <property type="project" value="UniProtKB-UniRule"/>
</dbReference>
<sequence>MPKANIITGLDIGTQNIKILVAKREPKGLAVFDYQEVPSSGVRRGVVIHLEEVSRILRENFLKIKEEGQKIDFLYLNIGGAHLFSIPSQGAIAVSRADQKISEEDINRVLDAAQTINLPSNKEIFDVVPREFIIDGEKGIKEPLGLKGVRLEAEVLVLAGFSPYLNNLTKTILDSGLQILDMIPSPIAAGRACLTEKQKELGVAILDIGAGTCDLTVFEEGDLIHLAVLPMGSSNITNDIAIGLKTDIEIAERIKIEFGNCLWKGGQKVTERSLLEPKARQEKKLVSTTISHSRSARVSEKIKLDGEETLIFSQRQLTNIIAARVSEMFREINKELKKISREKLLPAGIVLTGGGAKLPGIIELAKKEFRLPARLGKPKGVEDLDEDDPSLATVCGLVLLGRDLEEDTGKSSFPAAGIGSKLKRIFKIFIP</sequence>
<dbReference type="GO" id="GO:0032153">
    <property type="term" value="C:cell division site"/>
    <property type="evidence" value="ECO:0007669"/>
    <property type="project" value="UniProtKB-UniRule"/>
</dbReference>
<dbReference type="InterPro" id="IPR020823">
    <property type="entry name" value="Cell_div_FtsA"/>
</dbReference>
<dbReference type="EMBL" id="PFCK01000082">
    <property type="protein sequence ID" value="PIR71399.1"/>
    <property type="molecule type" value="Genomic_DNA"/>
</dbReference>
<dbReference type="InterPro" id="IPR050696">
    <property type="entry name" value="FtsA/MreB"/>
</dbReference>
<dbReference type="Gene3D" id="3.30.420.40">
    <property type="match status" value="2"/>
</dbReference>
<dbReference type="PIRSF" id="PIRSF003101">
    <property type="entry name" value="FtsA"/>
    <property type="match status" value="1"/>
</dbReference>
<dbReference type="CDD" id="cd24048">
    <property type="entry name" value="ASKHA_NBD_FtsA"/>
    <property type="match status" value="1"/>
</dbReference>
<evidence type="ECO:0000256" key="2">
    <source>
        <dbReference type="ARBA" id="ARBA00022618"/>
    </source>
</evidence>
<comment type="similarity">
    <text evidence="5 6">Belongs to the FtsA/MreB family.</text>
</comment>
<keyword evidence="1 5" id="KW-1003">Cell membrane</keyword>
<protein>
    <recommendedName>
        <fullName evidence="5 6">Cell division protein FtsA</fullName>
    </recommendedName>
</protein>
<evidence type="ECO:0000256" key="3">
    <source>
        <dbReference type="ARBA" id="ARBA00023136"/>
    </source>
</evidence>
<dbReference type="HAMAP" id="MF_02033">
    <property type="entry name" value="FtsA"/>
    <property type="match status" value="1"/>
</dbReference>
<evidence type="ECO:0000256" key="4">
    <source>
        <dbReference type="ARBA" id="ARBA00023306"/>
    </source>
</evidence>
<comment type="subunit">
    <text evidence="5">Self-interacts. Interacts with FtsZ.</text>
</comment>
<dbReference type="NCBIfam" id="TIGR01174">
    <property type="entry name" value="ftsA"/>
    <property type="match status" value="1"/>
</dbReference>
<evidence type="ECO:0000256" key="1">
    <source>
        <dbReference type="ARBA" id="ARBA00022475"/>
    </source>
</evidence>
<accession>A0A2H0TIK2</accession>
<dbReference type="AlphaFoldDB" id="A0A2H0TIK2"/>
<reference evidence="9" key="1">
    <citation type="submission" date="2017-09" db="EMBL/GenBank/DDBJ databases">
        <title>Depth-based differentiation of microbial function through sediment-hosted aquifers and enrichment of novel symbionts in the deep terrestrial subsurface.</title>
        <authorList>
            <person name="Probst A.J."/>
            <person name="Ladd B."/>
            <person name="Jarett J.K."/>
            <person name="Geller-Mcgrath D.E."/>
            <person name="Sieber C.M.K."/>
            <person name="Emerson J.B."/>
            <person name="Anantharaman K."/>
            <person name="Thomas B.C."/>
            <person name="Malmstrom R."/>
            <person name="Stieglmeier M."/>
            <person name="Klingl A."/>
            <person name="Woyke T."/>
            <person name="Ryan C.M."/>
            <person name="Banfield J.F."/>
        </authorList>
    </citation>
    <scope>NUCLEOTIDE SEQUENCE [LARGE SCALE GENOMIC DNA]</scope>
</reference>
<evidence type="ECO:0000259" key="7">
    <source>
        <dbReference type="SMART" id="SM00842"/>
    </source>
</evidence>
<dbReference type="Pfam" id="PF14450">
    <property type="entry name" value="FtsA"/>
    <property type="match status" value="1"/>
</dbReference>
<dbReference type="InterPro" id="IPR043129">
    <property type="entry name" value="ATPase_NBD"/>
</dbReference>
<comment type="subcellular location">
    <subcellularLocation>
        <location evidence="5">Cell membrane</location>
        <topology evidence="5">Peripheral membrane protein</topology>
        <orientation evidence="5">Cytoplasmic side</orientation>
    </subcellularLocation>
    <text evidence="5">Localizes to the Z ring in an FtsZ-dependent manner. Targeted to the membrane through a conserved C-terminal amphipathic helix.</text>
</comment>
<evidence type="ECO:0000313" key="9">
    <source>
        <dbReference type="Proteomes" id="UP000228909"/>
    </source>
</evidence>
<dbReference type="Proteomes" id="UP000228909">
    <property type="component" value="Unassembled WGS sequence"/>
</dbReference>
<dbReference type="GO" id="GO:0043093">
    <property type="term" value="P:FtsZ-dependent cytokinesis"/>
    <property type="evidence" value="ECO:0007669"/>
    <property type="project" value="UniProtKB-UniRule"/>
</dbReference>